<protein>
    <recommendedName>
        <fullName evidence="5">Mid2 domain-containing protein</fullName>
    </recommendedName>
</protein>
<comment type="caution">
    <text evidence="3">The sequence shown here is derived from an EMBL/GenBank/DDBJ whole genome shotgun (WGS) entry which is preliminary data.</text>
</comment>
<dbReference type="Proteomes" id="UP001448207">
    <property type="component" value="Unassembled WGS sequence"/>
</dbReference>
<feature type="compositionally biased region" description="Polar residues" evidence="1">
    <location>
        <begin position="216"/>
        <end position="228"/>
    </location>
</feature>
<feature type="region of interest" description="Disordered" evidence="1">
    <location>
        <begin position="1"/>
        <end position="136"/>
    </location>
</feature>
<feature type="compositionally biased region" description="Pro residues" evidence="1">
    <location>
        <begin position="232"/>
        <end position="241"/>
    </location>
</feature>
<keyword evidence="2" id="KW-0472">Membrane</keyword>
<evidence type="ECO:0000256" key="2">
    <source>
        <dbReference type="SAM" id="Phobius"/>
    </source>
</evidence>
<feature type="compositionally biased region" description="Polar residues" evidence="1">
    <location>
        <begin position="62"/>
        <end position="91"/>
    </location>
</feature>
<evidence type="ECO:0000313" key="3">
    <source>
        <dbReference type="EMBL" id="KAL0081835.1"/>
    </source>
</evidence>
<proteinExistence type="predicted"/>
<feature type="region of interest" description="Disordered" evidence="1">
    <location>
        <begin position="216"/>
        <end position="270"/>
    </location>
</feature>
<feature type="compositionally biased region" description="Low complexity" evidence="1">
    <location>
        <begin position="118"/>
        <end position="135"/>
    </location>
</feature>
<evidence type="ECO:0008006" key="5">
    <source>
        <dbReference type="Google" id="ProtNLM"/>
    </source>
</evidence>
<organism evidence="3 4">
    <name type="scientific">Phycomyces blakesleeanus</name>
    <dbReference type="NCBI Taxonomy" id="4837"/>
    <lineage>
        <taxon>Eukaryota</taxon>
        <taxon>Fungi</taxon>
        <taxon>Fungi incertae sedis</taxon>
        <taxon>Mucoromycota</taxon>
        <taxon>Mucoromycotina</taxon>
        <taxon>Mucoromycetes</taxon>
        <taxon>Mucorales</taxon>
        <taxon>Phycomycetaceae</taxon>
        <taxon>Phycomyces</taxon>
    </lineage>
</organism>
<keyword evidence="2" id="KW-1133">Transmembrane helix</keyword>
<keyword evidence="4" id="KW-1185">Reference proteome</keyword>
<accession>A0ABR3AT50</accession>
<feature type="transmembrane region" description="Helical" evidence="2">
    <location>
        <begin position="178"/>
        <end position="200"/>
    </location>
</feature>
<feature type="compositionally biased region" description="Low complexity" evidence="1">
    <location>
        <begin position="1"/>
        <end position="19"/>
    </location>
</feature>
<evidence type="ECO:0000313" key="4">
    <source>
        <dbReference type="Proteomes" id="UP001448207"/>
    </source>
</evidence>
<feature type="region of interest" description="Disordered" evidence="1">
    <location>
        <begin position="294"/>
        <end position="330"/>
    </location>
</feature>
<feature type="compositionally biased region" description="Low complexity" evidence="1">
    <location>
        <begin position="92"/>
        <end position="110"/>
    </location>
</feature>
<keyword evidence="2" id="KW-0812">Transmembrane</keyword>
<reference evidence="3 4" key="1">
    <citation type="submission" date="2024-04" db="EMBL/GenBank/DDBJ databases">
        <title>Symmetric and asymmetric DNA N6-adenine methylation regulates different biological responses in Mucorales.</title>
        <authorList>
            <consortium name="Lawrence Berkeley National Laboratory"/>
            <person name="Lax C."/>
            <person name="Mondo S.J."/>
            <person name="Osorio-Concepcion M."/>
            <person name="Muszewska A."/>
            <person name="Corrochano-Luque M."/>
            <person name="Gutierrez G."/>
            <person name="Riley R."/>
            <person name="Lipzen A."/>
            <person name="Guo J."/>
            <person name="Hundley H."/>
            <person name="Amirebrahimi M."/>
            <person name="Ng V."/>
            <person name="Lorenzo-Gutierrez D."/>
            <person name="Binder U."/>
            <person name="Yang J."/>
            <person name="Song Y."/>
            <person name="Canovas D."/>
            <person name="Navarro E."/>
            <person name="Freitag M."/>
            <person name="Gabaldon T."/>
            <person name="Grigoriev I.V."/>
            <person name="Corrochano L.M."/>
            <person name="Nicolas F.E."/>
            <person name="Garre V."/>
        </authorList>
    </citation>
    <scope>NUCLEOTIDE SEQUENCE [LARGE SCALE GENOMIC DNA]</scope>
    <source>
        <strain evidence="3 4">L51</strain>
    </source>
</reference>
<gene>
    <name evidence="3" type="ORF">J3Q64DRAFT_1700763</name>
</gene>
<sequence>MMIGSSSTSNNNDLLNVTNKMDDIGNSSNTENEATEDAKSSNIDPTLPASITFPSSVDGPFPTSSEPGLTQARATSPITSAADTSTPIVTPTDTDNSAAATTASSTDINNISPTEDLSTGTGTTKSSPTSVPTGSLGSSIIASSRYLGSMSSTPTQTNAIEDNTIYFAPNTGKNHTGVIVGSVVGSVVGLVVLGAFFTWLRRRGLKRNKQTVNNKNQFFFDSQDNGYDTDTGPPPSPPVSPLSPTANTRVDPETSAKLPFESPRRLVPPTTYSDIGVHDIGNHVPHQVLDENPHIPSSNDPRFLHSTETTPSRNTDKYQVNGSDSGNLALKPNCLVSDVNEKQLVEEVEEQYILQKPNAVD</sequence>
<evidence type="ECO:0000256" key="1">
    <source>
        <dbReference type="SAM" id="MobiDB-lite"/>
    </source>
</evidence>
<feature type="compositionally biased region" description="Polar residues" evidence="1">
    <location>
        <begin position="295"/>
        <end position="326"/>
    </location>
</feature>
<name>A0ABR3AT50_PHYBL</name>
<dbReference type="EMBL" id="JBCLYO010000016">
    <property type="protein sequence ID" value="KAL0081835.1"/>
    <property type="molecule type" value="Genomic_DNA"/>
</dbReference>